<comment type="similarity">
    <text evidence="1">Belongs to the prokaryotic/mitochondrial release factor family.</text>
</comment>
<evidence type="ECO:0000256" key="1">
    <source>
        <dbReference type="ARBA" id="ARBA00010835"/>
    </source>
</evidence>
<gene>
    <name evidence="4" type="primary">arfB</name>
    <name evidence="4" type="ORF">MGA5115_02287</name>
    <name evidence="5" type="ORF">MGA5116_03169</name>
</gene>
<evidence type="ECO:0000313" key="4">
    <source>
        <dbReference type="EMBL" id="SBT18166.1"/>
    </source>
</evidence>
<protein>
    <submittedName>
        <fullName evidence="4">Peptidyl-tRNA hydrolase ArfB</fullName>
        <ecNumber evidence="4">3.1.1.29</ecNumber>
    </submittedName>
</protein>
<dbReference type="Proteomes" id="UP000092871">
    <property type="component" value="Unassembled WGS sequence"/>
</dbReference>
<dbReference type="PROSITE" id="PS00745">
    <property type="entry name" value="RF_PROK_I"/>
    <property type="match status" value="1"/>
</dbReference>
<dbReference type="GO" id="GO:0004045">
    <property type="term" value="F:peptidyl-tRNA hydrolase activity"/>
    <property type="evidence" value="ECO:0007669"/>
    <property type="project" value="UniProtKB-EC"/>
</dbReference>
<evidence type="ECO:0000259" key="3">
    <source>
        <dbReference type="PROSITE" id="PS00745"/>
    </source>
</evidence>
<dbReference type="OrthoDB" id="9815709at2"/>
<dbReference type="InterPro" id="IPR000352">
    <property type="entry name" value="Pep_chain_release_fac_I"/>
</dbReference>
<dbReference type="GO" id="GO:0072344">
    <property type="term" value="P:rescue of stalled ribosome"/>
    <property type="evidence" value="ECO:0007669"/>
    <property type="project" value="TreeGrafter"/>
</dbReference>
<keyword evidence="6" id="KW-1185">Reference proteome</keyword>
<dbReference type="RefSeq" id="WP_067036550.1">
    <property type="nucleotide sequence ID" value="NZ_FLRA01000017.1"/>
</dbReference>
<dbReference type="SUPFAM" id="SSF75620">
    <property type="entry name" value="Release factor"/>
    <property type="match status" value="1"/>
</dbReference>
<dbReference type="PANTHER" id="PTHR47814:SF1">
    <property type="entry name" value="PEPTIDYL-TRNA HYDROLASE ARFB"/>
    <property type="match status" value="1"/>
</dbReference>
<reference evidence="4 7" key="1">
    <citation type="submission" date="2016-06" db="EMBL/GenBank/DDBJ databases">
        <authorList>
            <person name="Kjaerup R.B."/>
            <person name="Dalgaard T.S."/>
            <person name="Juul-Madsen H.R."/>
        </authorList>
    </citation>
    <scope>NUCLEOTIDE SEQUENCE [LARGE SCALE GENOMIC DNA]</scope>
    <source>
        <strain evidence="4 7">CECT 5115</strain>
    </source>
</reference>
<dbReference type="EMBL" id="FLRA01000017">
    <property type="protein sequence ID" value="SBT18166.1"/>
    <property type="molecule type" value="Genomic_DNA"/>
</dbReference>
<dbReference type="EMBL" id="FLRB01000019">
    <property type="protein sequence ID" value="SBT22546.1"/>
    <property type="molecule type" value="Genomic_DNA"/>
</dbReference>
<evidence type="ECO:0000313" key="5">
    <source>
        <dbReference type="EMBL" id="SBT22546.1"/>
    </source>
</evidence>
<accession>A0A1C3JST8</accession>
<evidence type="ECO:0000256" key="2">
    <source>
        <dbReference type="SAM" id="MobiDB-lite"/>
    </source>
</evidence>
<feature type="domain" description="Prokaryotic-type class I peptide chain release factors" evidence="3">
    <location>
        <begin position="22"/>
        <end position="38"/>
    </location>
</feature>
<dbReference type="PANTHER" id="PTHR47814">
    <property type="entry name" value="PEPTIDYL-TRNA HYDROLASE ARFB"/>
    <property type="match status" value="1"/>
</dbReference>
<feature type="compositionally biased region" description="Polar residues" evidence="2">
    <location>
        <begin position="128"/>
        <end position="138"/>
    </location>
</feature>
<dbReference type="GO" id="GO:0003747">
    <property type="term" value="F:translation release factor activity"/>
    <property type="evidence" value="ECO:0007669"/>
    <property type="project" value="InterPro"/>
</dbReference>
<dbReference type="InterPro" id="IPR045853">
    <property type="entry name" value="Pep_chain_release_fac_I_sf"/>
</dbReference>
<proteinExistence type="inferred from homology"/>
<dbReference type="Pfam" id="PF00472">
    <property type="entry name" value="RF-1"/>
    <property type="match status" value="1"/>
</dbReference>
<feature type="compositionally biased region" description="Basic residues" evidence="2">
    <location>
        <begin position="103"/>
        <end position="117"/>
    </location>
</feature>
<name>A0A1C3JST8_9GAMM</name>
<dbReference type="AlphaFoldDB" id="A0A1C3JST8"/>
<dbReference type="NCBIfam" id="NF006718">
    <property type="entry name" value="PRK09256.1"/>
    <property type="match status" value="1"/>
</dbReference>
<dbReference type="EC" id="3.1.1.29" evidence="4"/>
<dbReference type="GO" id="GO:0043022">
    <property type="term" value="F:ribosome binding"/>
    <property type="evidence" value="ECO:0007669"/>
    <property type="project" value="TreeGrafter"/>
</dbReference>
<sequence length="138" mass="15691">MPLTISNTIEIPDHEIEMSAIRAQGAGGQNVNKVSSAIHLRFDIVNSSLPERIKEPLLAMKDSRISKDGVLVIKAQQFRTQEANREDALARLLELINQVKTPAKVRRPTKPTKSSQRKRMDGKKQRGQLKNQRQQKWD</sequence>
<dbReference type="Gene3D" id="3.30.160.20">
    <property type="match status" value="1"/>
</dbReference>
<keyword evidence="4" id="KW-0378">Hydrolase</keyword>
<dbReference type="Proteomes" id="UP000092840">
    <property type="component" value="Unassembled WGS sequence"/>
</dbReference>
<reference evidence="5 6" key="2">
    <citation type="submission" date="2016-06" db="EMBL/GenBank/DDBJ databases">
        <authorList>
            <person name="Rodrigo-Torres L."/>
            <person name="Arahal D.R."/>
        </authorList>
    </citation>
    <scope>NUCLEOTIDE SEQUENCE [LARGE SCALE GENOMIC DNA]</scope>
    <source>
        <strain evidence="5 6">CECT 5116</strain>
    </source>
</reference>
<evidence type="ECO:0000313" key="7">
    <source>
        <dbReference type="Proteomes" id="UP000092871"/>
    </source>
</evidence>
<evidence type="ECO:0000313" key="6">
    <source>
        <dbReference type="Proteomes" id="UP000092840"/>
    </source>
</evidence>
<feature type="region of interest" description="Disordered" evidence="2">
    <location>
        <begin position="101"/>
        <end position="138"/>
    </location>
</feature>
<organism evidence="4 7">
    <name type="scientific">Marinomonas gallaica</name>
    <dbReference type="NCBI Taxonomy" id="1806667"/>
    <lineage>
        <taxon>Bacteria</taxon>
        <taxon>Pseudomonadati</taxon>
        <taxon>Pseudomonadota</taxon>
        <taxon>Gammaproteobacteria</taxon>
        <taxon>Oceanospirillales</taxon>
        <taxon>Oceanospirillaceae</taxon>
        <taxon>Marinomonas</taxon>
    </lineage>
</organism>